<sequence>MSVPPPSPVSLSLSLLIRKRLKCLKTKAVFVRSDIGAESDGGYCIIVESVDIPVPVSMLGSWVLQIWARGQSHMNASDGEH</sequence>
<gene>
    <name evidence="1" type="ORF">SAY86_013201</name>
</gene>
<accession>A0AAN7LZD3</accession>
<evidence type="ECO:0000313" key="2">
    <source>
        <dbReference type="Proteomes" id="UP001346149"/>
    </source>
</evidence>
<evidence type="ECO:0000313" key="1">
    <source>
        <dbReference type="EMBL" id="KAK4795207.1"/>
    </source>
</evidence>
<dbReference type="Proteomes" id="UP001346149">
    <property type="component" value="Unassembled WGS sequence"/>
</dbReference>
<protein>
    <submittedName>
        <fullName evidence="1">Uncharacterized protein</fullName>
    </submittedName>
</protein>
<name>A0AAN7LZD3_TRANT</name>
<organism evidence="1 2">
    <name type="scientific">Trapa natans</name>
    <name type="common">Water chestnut</name>
    <dbReference type="NCBI Taxonomy" id="22666"/>
    <lineage>
        <taxon>Eukaryota</taxon>
        <taxon>Viridiplantae</taxon>
        <taxon>Streptophyta</taxon>
        <taxon>Embryophyta</taxon>
        <taxon>Tracheophyta</taxon>
        <taxon>Spermatophyta</taxon>
        <taxon>Magnoliopsida</taxon>
        <taxon>eudicotyledons</taxon>
        <taxon>Gunneridae</taxon>
        <taxon>Pentapetalae</taxon>
        <taxon>rosids</taxon>
        <taxon>malvids</taxon>
        <taxon>Myrtales</taxon>
        <taxon>Lythraceae</taxon>
        <taxon>Trapa</taxon>
    </lineage>
</organism>
<dbReference type="EMBL" id="JAXQNO010000007">
    <property type="protein sequence ID" value="KAK4795207.1"/>
    <property type="molecule type" value="Genomic_DNA"/>
</dbReference>
<keyword evidence="2" id="KW-1185">Reference proteome</keyword>
<reference evidence="1 2" key="1">
    <citation type="journal article" date="2023" name="Hortic Res">
        <title>Pangenome of water caltrop reveals structural variations and asymmetric subgenome divergence after allopolyploidization.</title>
        <authorList>
            <person name="Zhang X."/>
            <person name="Chen Y."/>
            <person name="Wang L."/>
            <person name="Yuan Y."/>
            <person name="Fang M."/>
            <person name="Shi L."/>
            <person name="Lu R."/>
            <person name="Comes H.P."/>
            <person name="Ma Y."/>
            <person name="Chen Y."/>
            <person name="Huang G."/>
            <person name="Zhou Y."/>
            <person name="Zheng Z."/>
            <person name="Qiu Y."/>
        </authorList>
    </citation>
    <scope>NUCLEOTIDE SEQUENCE [LARGE SCALE GENOMIC DNA]</scope>
    <source>
        <strain evidence="1">F231</strain>
    </source>
</reference>
<comment type="caution">
    <text evidence="1">The sequence shown here is derived from an EMBL/GenBank/DDBJ whole genome shotgun (WGS) entry which is preliminary data.</text>
</comment>
<proteinExistence type="predicted"/>
<dbReference type="AlphaFoldDB" id="A0AAN7LZD3"/>